<feature type="compositionally biased region" description="Polar residues" evidence="1">
    <location>
        <begin position="18"/>
        <end position="38"/>
    </location>
</feature>
<proteinExistence type="predicted"/>
<feature type="region of interest" description="Disordered" evidence="1">
    <location>
        <begin position="1"/>
        <end position="41"/>
    </location>
</feature>
<name>A0A834EYH9_ORYME</name>
<dbReference type="AlphaFoldDB" id="A0A834EYH9"/>
<evidence type="ECO:0000256" key="1">
    <source>
        <dbReference type="SAM" id="MobiDB-lite"/>
    </source>
</evidence>
<protein>
    <submittedName>
        <fullName evidence="2">Uncharacterized protein</fullName>
    </submittedName>
</protein>
<comment type="caution">
    <text evidence="2">The sequence shown here is derived from an EMBL/GenBank/DDBJ whole genome shotgun (WGS) entry which is preliminary data.</text>
</comment>
<dbReference type="EMBL" id="WKFB01000742">
    <property type="protein sequence ID" value="KAF6718340.1"/>
    <property type="molecule type" value="Genomic_DNA"/>
</dbReference>
<accession>A0A834EYH9</accession>
<organism evidence="2 3">
    <name type="scientific">Oryzias melastigma</name>
    <name type="common">Marine medaka</name>
    <dbReference type="NCBI Taxonomy" id="30732"/>
    <lineage>
        <taxon>Eukaryota</taxon>
        <taxon>Metazoa</taxon>
        <taxon>Chordata</taxon>
        <taxon>Craniata</taxon>
        <taxon>Vertebrata</taxon>
        <taxon>Euteleostomi</taxon>
        <taxon>Actinopterygii</taxon>
        <taxon>Neopterygii</taxon>
        <taxon>Teleostei</taxon>
        <taxon>Neoteleostei</taxon>
        <taxon>Acanthomorphata</taxon>
        <taxon>Ovalentaria</taxon>
        <taxon>Atherinomorphae</taxon>
        <taxon>Beloniformes</taxon>
        <taxon>Adrianichthyidae</taxon>
        <taxon>Oryziinae</taxon>
        <taxon>Oryzias</taxon>
    </lineage>
</organism>
<dbReference type="Proteomes" id="UP000646548">
    <property type="component" value="Unassembled WGS sequence"/>
</dbReference>
<gene>
    <name evidence="2" type="ORF">FQA47_014110</name>
</gene>
<evidence type="ECO:0000313" key="3">
    <source>
        <dbReference type="Proteomes" id="UP000646548"/>
    </source>
</evidence>
<evidence type="ECO:0000313" key="2">
    <source>
        <dbReference type="EMBL" id="KAF6718340.1"/>
    </source>
</evidence>
<sequence>MGKNRKHTRHTQLHACPGTNSDTNNAVAHLTGTSTPQNMHRRETLKRGDLHHCWRNGKTSTALCFNIAEKAPLLPASRGDLHHSLR</sequence>
<reference evidence="2" key="1">
    <citation type="journal article" name="BMC Genomics">
        <title>Long-read sequencing and de novo genome assembly of marine medaka (Oryzias melastigma).</title>
        <authorList>
            <person name="Liang P."/>
            <person name="Saqib H.S.A."/>
            <person name="Ni X."/>
            <person name="Shen Y."/>
        </authorList>
    </citation>
    <scope>NUCLEOTIDE SEQUENCE</scope>
    <source>
        <strain evidence="2">Bigg-433</strain>
    </source>
</reference>
<feature type="compositionally biased region" description="Basic residues" evidence="1">
    <location>
        <begin position="1"/>
        <end position="12"/>
    </location>
</feature>